<keyword evidence="7" id="KW-0408">Iron</keyword>
<dbReference type="EMBL" id="PDLM01000007">
    <property type="protein sequence ID" value="RDW72861.1"/>
    <property type="molecule type" value="Genomic_DNA"/>
</dbReference>
<keyword evidence="5 8" id="KW-0223">Dioxygenase</keyword>
<comment type="cofactor">
    <cofactor evidence="1">
        <name>Fe cation</name>
        <dbReference type="ChEBI" id="CHEBI:24875"/>
    </cofactor>
</comment>
<accession>A0A3D8RG71</accession>
<comment type="similarity">
    <text evidence="2">Belongs to the PhyH family.</text>
</comment>
<comment type="caution">
    <text evidence="8">The sequence shown here is derived from an EMBL/GenBank/DDBJ whole genome shotgun (WGS) entry which is preliminary data.</text>
</comment>
<keyword evidence="9" id="KW-1185">Reference proteome</keyword>
<evidence type="ECO:0000256" key="6">
    <source>
        <dbReference type="ARBA" id="ARBA00023002"/>
    </source>
</evidence>
<dbReference type="PANTHER" id="PTHR20883:SF45">
    <property type="entry name" value="PHYTANOYL-COA DIOXYGENASE FAMILY PROTEIN"/>
    <property type="match status" value="1"/>
</dbReference>
<comment type="subunit">
    <text evidence="3">Homodimer.</text>
</comment>
<evidence type="ECO:0000256" key="1">
    <source>
        <dbReference type="ARBA" id="ARBA00001962"/>
    </source>
</evidence>
<gene>
    <name evidence="8" type="ORF">BP6252_06768</name>
</gene>
<dbReference type="Pfam" id="PF05721">
    <property type="entry name" value="PhyH"/>
    <property type="match status" value="1"/>
</dbReference>
<dbReference type="OrthoDB" id="445007at2759"/>
<dbReference type="AlphaFoldDB" id="A0A3D8RG71"/>
<dbReference type="GO" id="GO:0051213">
    <property type="term" value="F:dioxygenase activity"/>
    <property type="evidence" value="ECO:0007669"/>
    <property type="project" value="UniProtKB-KW"/>
</dbReference>
<keyword evidence="6" id="KW-0560">Oxidoreductase</keyword>
<evidence type="ECO:0000256" key="3">
    <source>
        <dbReference type="ARBA" id="ARBA00011738"/>
    </source>
</evidence>
<organism evidence="8 9">
    <name type="scientific">Coleophoma cylindrospora</name>
    <dbReference type="NCBI Taxonomy" id="1849047"/>
    <lineage>
        <taxon>Eukaryota</taxon>
        <taxon>Fungi</taxon>
        <taxon>Dikarya</taxon>
        <taxon>Ascomycota</taxon>
        <taxon>Pezizomycotina</taxon>
        <taxon>Leotiomycetes</taxon>
        <taxon>Helotiales</taxon>
        <taxon>Dermateaceae</taxon>
        <taxon>Coleophoma</taxon>
    </lineage>
</organism>
<evidence type="ECO:0000256" key="2">
    <source>
        <dbReference type="ARBA" id="ARBA00005830"/>
    </source>
</evidence>
<dbReference type="PANTHER" id="PTHR20883">
    <property type="entry name" value="PHYTANOYL-COA DIOXYGENASE DOMAIN CONTAINING 1"/>
    <property type="match status" value="1"/>
</dbReference>
<dbReference type="Gene3D" id="2.60.120.620">
    <property type="entry name" value="q2cbj1_9rhob like domain"/>
    <property type="match status" value="1"/>
</dbReference>
<keyword evidence="4" id="KW-0479">Metal-binding</keyword>
<evidence type="ECO:0000313" key="8">
    <source>
        <dbReference type="EMBL" id="RDW72861.1"/>
    </source>
</evidence>
<dbReference type="Proteomes" id="UP000256645">
    <property type="component" value="Unassembled WGS sequence"/>
</dbReference>
<protein>
    <submittedName>
        <fullName evidence="8">Putative phytanoyl-dioxygenase protein</fullName>
    </submittedName>
</protein>
<evidence type="ECO:0000256" key="4">
    <source>
        <dbReference type="ARBA" id="ARBA00022723"/>
    </source>
</evidence>
<reference evidence="8 9" key="1">
    <citation type="journal article" date="2018" name="IMA Fungus">
        <title>IMA Genome-F 9: Draft genome sequence of Annulohypoxylon stygium, Aspergillus mulundensis, Berkeleyomyces basicola (syn. Thielaviopsis basicola), Ceratocystis smalleyi, two Cercospora beticola strains, Coleophoma cylindrospora, Fusarium fracticaudum, Phialophora cf. hyalina, and Morchella septimelata.</title>
        <authorList>
            <person name="Wingfield B.D."/>
            <person name="Bills G.F."/>
            <person name="Dong Y."/>
            <person name="Huang W."/>
            <person name="Nel W.J."/>
            <person name="Swalarsk-Parry B.S."/>
            <person name="Vaghefi N."/>
            <person name="Wilken P.M."/>
            <person name="An Z."/>
            <person name="de Beer Z.W."/>
            <person name="De Vos L."/>
            <person name="Chen L."/>
            <person name="Duong T.A."/>
            <person name="Gao Y."/>
            <person name="Hammerbacher A."/>
            <person name="Kikkert J.R."/>
            <person name="Li Y."/>
            <person name="Li H."/>
            <person name="Li K."/>
            <person name="Li Q."/>
            <person name="Liu X."/>
            <person name="Ma X."/>
            <person name="Naidoo K."/>
            <person name="Pethybridge S.J."/>
            <person name="Sun J."/>
            <person name="Steenkamp E.T."/>
            <person name="van der Nest M.A."/>
            <person name="van Wyk S."/>
            <person name="Wingfield M.J."/>
            <person name="Xiong C."/>
            <person name="Yue Q."/>
            <person name="Zhang X."/>
        </authorList>
    </citation>
    <scope>NUCLEOTIDE SEQUENCE [LARGE SCALE GENOMIC DNA]</scope>
    <source>
        <strain evidence="8 9">BP6252</strain>
    </source>
</reference>
<dbReference type="STRING" id="1849047.A0A3D8RG71"/>
<evidence type="ECO:0000256" key="7">
    <source>
        <dbReference type="ARBA" id="ARBA00023004"/>
    </source>
</evidence>
<dbReference type="GO" id="GO:0046872">
    <property type="term" value="F:metal ion binding"/>
    <property type="evidence" value="ECO:0007669"/>
    <property type="project" value="UniProtKB-KW"/>
</dbReference>
<sequence>MLATTVRPPPAPIDPSYKPDVEITKLPANSSMERILEVLDRDGGLILENLASEDELDNIAKEIEASAIKEDELPHSAFPQIPSQTRLVSGLVGRSKTVAAICETPVLTKLREEILTDHFSITREGITDQYTIDPLLSISLSFQIGTGAPRQALHRDDSVHGIDHTAPFNLKKASQFACLIAGCQTTKENGATMFVPGSHRWDDTRQPRVDEICFAEMERGSALIFMGSAYHGGGHNSVPNMSRIVHGLFFVRGILRQEENQFLAIPHQKVLQMTPTMQNLLGYKKPDSALGLVNNRDPSMDLAGVFRRLNA</sequence>
<name>A0A3D8RG71_9HELO</name>
<evidence type="ECO:0000313" key="9">
    <source>
        <dbReference type="Proteomes" id="UP000256645"/>
    </source>
</evidence>
<evidence type="ECO:0000256" key="5">
    <source>
        <dbReference type="ARBA" id="ARBA00022964"/>
    </source>
</evidence>
<dbReference type="InterPro" id="IPR008775">
    <property type="entry name" value="Phytyl_CoA_dOase-like"/>
</dbReference>
<dbReference type="SUPFAM" id="SSF51197">
    <property type="entry name" value="Clavaminate synthase-like"/>
    <property type="match status" value="1"/>
</dbReference>
<proteinExistence type="inferred from homology"/>